<proteinExistence type="predicted"/>
<dbReference type="OrthoDB" id="10053152at2759"/>
<feature type="transmembrane region" description="Helical" evidence="1">
    <location>
        <begin position="289"/>
        <end position="308"/>
    </location>
</feature>
<protein>
    <recommendedName>
        <fullName evidence="4">Dolichol kinase</fullName>
    </recommendedName>
</protein>
<organism evidence="2 3">
    <name type="scientific">Triparma laevis f. longispina</name>
    <dbReference type="NCBI Taxonomy" id="1714387"/>
    <lineage>
        <taxon>Eukaryota</taxon>
        <taxon>Sar</taxon>
        <taxon>Stramenopiles</taxon>
        <taxon>Ochrophyta</taxon>
        <taxon>Bolidophyceae</taxon>
        <taxon>Parmales</taxon>
        <taxon>Triparmaceae</taxon>
        <taxon>Triparma</taxon>
    </lineage>
</organism>
<dbReference type="Proteomes" id="UP001165122">
    <property type="component" value="Unassembled WGS sequence"/>
</dbReference>
<feature type="transmembrane region" description="Helical" evidence="1">
    <location>
        <begin position="109"/>
        <end position="128"/>
    </location>
</feature>
<evidence type="ECO:0000256" key="1">
    <source>
        <dbReference type="SAM" id="Phobius"/>
    </source>
</evidence>
<dbReference type="AlphaFoldDB" id="A0A9W7FB90"/>
<evidence type="ECO:0008006" key="4">
    <source>
        <dbReference type="Google" id="ProtNLM"/>
    </source>
</evidence>
<feature type="transmembrane region" description="Helical" evidence="1">
    <location>
        <begin position="12"/>
        <end position="32"/>
    </location>
</feature>
<feature type="transmembrane region" description="Helical" evidence="1">
    <location>
        <begin position="328"/>
        <end position="347"/>
    </location>
</feature>
<feature type="transmembrane region" description="Helical" evidence="1">
    <location>
        <begin position="135"/>
        <end position="160"/>
    </location>
</feature>
<keyword evidence="1" id="KW-0472">Membrane</keyword>
<dbReference type="EMBL" id="BRXW01000131">
    <property type="protein sequence ID" value="GMI08978.1"/>
    <property type="molecule type" value="Genomic_DNA"/>
</dbReference>
<gene>
    <name evidence="2" type="ORF">TrLO_g4734</name>
</gene>
<sequence length="399" mass="44129">MTFSLSPGDVVAMTLVPTMSLILIAYILSRLLPVADPDVDTFEKIVDVDADTSGTSTLTIVDEELNGDTSGTLADEEIDSDTSRTLALAIEPGDVVGDYSQPWKDTFDVTFVLLMAVLLFALVVATLVTTPSLLVSGAFITALLVKFVAMTSCSLLGGVICRRFSTFDEDGYVVGSKNGWFRVNYTRKFQHFAAYMVPIYFPNPPSISGLIPDLWSNFVTLFCFVILIKPLRTRYNLIMLQFISLDRPEDRPHTLKWIVMGNIIPGLTLIVLWRLVFRLTGNNENLCSIFVLITGIGDGLAEPVGIWLGKHKYKTFAFCSKRKYTRSLEGSTCVFMSGMIFPLLQYADFETRLQMWICSLLLAPLMTFAEATAPHTMDTPGLFLVGGSVILIVLSLTNE</sequence>
<evidence type="ECO:0000313" key="2">
    <source>
        <dbReference type="EMBL" id="GMI08978.1"/>
    </source>
</evidence>
<comment type="caution">
    <text evidence="2">The sequence shown here is derived from an EMBL/GenBank/DDBJ whole genome shotgun (WGS) entry which is preliminary data.</text>
</comment>
<feature type="transmembrane region" description="Helical" evidence="1">
    <location>
        <begin position="381"/>
        <end position="397"/>
    </location>
</feature>
<keyword evidence="3" id="KW-1185">Reference proteome</keyword>
<keyword evidence="1" id="KW-1133">Transmembrane helix</keyword>
<keyword evidence="1" id="KW-0812">Transmembrane</keyword>
<reference evidence="3" key="1">
    <citation type="journal article" date="2023" name="Commun. Biol.">
        <title>Genome analysis of Parmales, the sister group of diatoms, reveals the evolutionary specialization of diatoms from phago-mixotrophs to photoautotrophs.</title>
        <authorList>
            <person name="Ban H."/>
            <person name="Sato S."/>
            <person name="Yoshikawa S."/>
            <person name="Yamada K."/>
            <person name="Nakamura Y."/>
            <person name="Ichinomiya M."/>
            <person name="Sato N."/>
            <person name="Blanc-Mathieu R."/>
            <person name="Endo H."/>
            <person name="Kuwata A."/>
            <person name="Ogata H."/>
        </authorList>
    </citation>
    <scope>NUCLEOTIDE SEQUENCE [LARGE SCALE GENOMIC DNA]</scope>
    <source>
        <strain evidence="3">NIES 3700</strain>
    </source>
</reference>
<evidence type="ECO:0000313" key="3">
    <source>
        <dbReference type="Proteomes" id="UP001165122"/>
    </source>
</evidence>
<accession>A0A9W7FB90</accession>
<name>A0A9W7FB90_9STRA</name>
<feature type="transmembrane region" description="Helical" evidence="1">
    <location>
        <begin position="257"/>
        <end position="277"/>
    </location>
</feature>